<protein>
    <recommendedName>
        <fullName evidence="4">WPP domain-associated protein</fullName>
    </recommendedName>
</protein>
<dbReference type="PANTHER" id="PTHR33883">
    <property type="entry name" value="WPP DOMAIN-ASSOCIATED PROTEIN"/>
    <property type="match status" value="1"/>
</dbReference>
<feature type="compositionally biased region" description="Basic and acidic residues" evidence="1">
    <location>
        <begin position="21"/>
        <end position="41"/>
    </location>
</feature>
<feature type="region of interest" description="Disordered" evidence="1">
    <location>
        <begin position="21"/>
        <end position="68"/>
    </location>
</feature>
<evidence type="ECO:0000313" key="2">
    <source>
        <dbReference type="EMBL" id="EEF32817.1"/>
    </source>
</evidence>
<dbReference type="InterPro" id="IPR037490">
    <property type="entry name" value="WAP"/>
</dbReference>
<evidence type="ECO:0008006" key="4">
    <source>
        <dbReference type="Google" id="ProtNLM"/>
    </source>
</evidence>
<dbReference type="Proteomes" id="UP000008311">
    <property type="component" value="Unassembled WGS sequence"/>
</dbReference>
<dbReference type="PANTHER" id="PTHR33883:SF7">
    <property type="entry name" value="OS04G0521600 PROTEIN"/>
    <property type="match status" value="1"/>
</dbReference>
<dbReference type="EMBL" id="EQ974144">
    <property type="protein sequence ID" value="EEF32817.1"/>
    <property type="molecule type" value="Genomic_DNA"/>
</dbReference>
<sequence>MKEMKCLHDELEALCLSESNHESKNFLKPRGESPAEEDQYRKPKCYSSSVKEVDQEKQLGEKGSEDNDGNYVAKLIKNHESIIKRKNKELNWLKREISGGKGSSDAGREEDLVSSKRRIQDVIERMQNLVNWNAELGENYEDDEGDENVEGSSTKRLCNFTTTQQEGSLAEISEDGQEKVNKISISDVVSEELRKEIRMLKEEKEDASLQTMIMEQTYATIWEGCVYESSTELLRYDLEILITKGIHEDLLKKMVNEWNGQMGCYKMDAQIREEISYIVLSEAVKDFDSILDSILVECQDSRAESSCLVDYNLEGTLREDVTKVLLREICKEWNELVERSDAANLTLKKRYQIEFEETLREIRNTTNHKISKYKEVNLEGKLREEISRFLFGELYKEWYENIERSDTENLVREDIYNIAIQETFINIAHTGNSPESKLNEVNNSENGMEGFPFHNESFKLIEHSIKEDLLMVFLKEMSKEWKKETDAHNFESLIGEEIFLLALFGAIKEANTAYRETAAQDHFNISGEKFQRSQELNGEDVLINKEDSQMNCVEVQAGLIQSMSSESKEYSGQHDIIQLKHKKLDKLKISRELLTEMGSNFTCLSSKVEKALEQLTVSKEIVNELRCCLGAAGEDQKAFVDSAPNTRPSRLQQKEIKRVKLTPPYSAFTPFMEFLQIFMDFQCTVEEKLELNILRLEGAMQHLNPLAELVARRRRKERLYRKAFISRCENLRKAETEVDLLGNQVEVLLVLLEKIYTILHNCSPVLKNCSEVSDILKMIRKELDGELLGFTD</sequence>
<evidence type="ECO:0000256" key="1">
    <source>
        <dbReference type="SAM" id="MobiDB-lite"/>
    </source>
</evidence>
<dbReference type="eggNOG" id="ENOG502QV52">
    <property type="taxonomic scope" value="Eukaryota"/>
</dbReference>
<name>B9SUB4_RICCO</name>
<proteinExistence type="predicted"/>
<reference evidence="3" key="1">
    <citation type="journal article" date="2010" name="Nat. Biotechnol.">
        <title>Draft genome sequence of the oilseed species Ricinus communis.</title>
        <authorList>
            <person name="Chan A.P."/>
            <person name="Crabtree J."/>
            <person name="Zhao Q."/>
            <person name="Lorenzi H."/>
            <person name="Orvis J."/>
            <person name="Puiu D."/>
            <person name="Melake-Berhan A."/>
            <person name="Jones K.M."/>
            <person name="Redman J."/>
            <person name="Chen G."/>
            <person name="Cahoon E.B."/>
            <person name="Gedil M."/>
            <person name="Stanke M."/>
            <person name="Haas B.J."/>
            <person name="Wortman J.R."/>
            <person name="Fraser-Liggett C.M."/>
            <person name="Ravel J."/>
            <person name="Rabinowicz P.D."/>
        </authorList>
    </citation>
    <scope>NUCLEOTIDE SEQUENCE [LARGE SCALE GENOMIC DNA]</scope>
    <source>
        <strain evidence="3">cv. Hale</strain>
    </source>
</reference>
<dbReference type="AlphaFoldDB" id="B9SUB4"/>
<dbReference type="STRING" id="3988.B9SUB4"/>
<feature type="compositionally biased region" description="Basic and acidic residues" evidence="1">
    <location>
        <begin position="51"/>
        <end position="65"/>
    </location>
</feature>
<gene>
    <name evidence="2" type="ORF">RCOM_0229180</name>
</gene>
<accession>B9SUB4</accession>
<keyword evidence="3" id="KW-1185">Reference proteome</keyword>
<organism evidence="2 3">
    <name type="scientific">Ricinus communis</name>
    <name type="common">Castor bean</name>
    <dbReference type="NCBI Taxonomy" id="3988"/>
    <lineage>
        <taxon>Eukaryota</taxon>
        <taxon>Viridiplantae</taxon>
        <taxon>Streptophyta</taxon>
        <taxon>Embryophyta</taxon>
        <taxon>Tracheophyta</taxon>
        <taxon>Spermatophyta</taxon>
        <taxon>Magnoliopsida</taxon>
        <taxon>eudicotyledons</taxon>
        <taxon>Gunneridae</taxon>
        <taxon>Pentapetalae</taxon>
        <taxon>rosids</taxon>
        <taxon>fabids</taxon>
        <taxon>Malpighiales</taxon>
        <taxon>Euphorbiaceae</taxon>
        <taxon>Acalyphoideae</taxon>
        <taxon>Acalypheae</taxon>
        <taxon>Ricinus</taxon>
    </lineage>
</organism>
<dbReference type="InParanoid" id="B9SUB4"/>
<evidence type="ECO:0000313" key="3">
    <source>
        <dbReference type="Proteomes" id="UP000008311"/>
    </source>
</evidence>